<feature type="compositionally biased region" description="Polar residues" evidence="1">
    <location>
        <begin position="1"/>
        <end position="21"/>
    </location>
</feature>
<feature type="compositionally biased region" description="Polar residues" evidence="1">
    <location>
        <begin position="55"/>
        <end position="75"/>
    </location>
</feature>
<accession>A0A0J1FKQ5</accession>
<dbReference type="Proteomes" id="UP000036356">
    <property type="component" value="Unassembled WGS sequence"/>
</dbReference>
<keyword evidence="3" id="KW-1185">Reference proteome</keyword>
<reference evidence="2 3" key="1">
    <citation type="submission" date="2015-06" db="EMBL/GenBank/DDBJ databases">
        <title>Draft genome of the moderately acidophilic sulfate reducer Candidatus Desulfosporosinus acididurans strain M1.</title>
        <authorList>
            <person name="Poehlein A."/>
            <person name="Petzsch P."/>
            <person name="Johnson B.D."/>
            <person name="Schloemann M."/>
            <person name="Daniel R."/>
            <person name="Muehling M."/>
        </authorList>
    </citation>
    <scope>NUCLEOTIDE SEQUENCE [LARGE SCALE GENOMIC DNA]</scope>
    <source>
        <strain evidence="2 3">M1</strain>
    </source>
</reference>
<dbReference type="EMBL" id="LDZY01000018">
    <property type="protein sequence ID" value="KLU64060.1"/>
    <property type="molecule type" value="Genomic_DNA"/>
</dbReference>
<dbReference type="AlphaFoldDB" id="A0A0J1FKQ5"/>
<evidence type="ECO:0000256" key="1">
    <source>
        <dbReference type="SAM" id="MobiDB-lite"/>
    </source>
</evidence>
<dbReference type="PATRIC" id="fig|476652.3.peg.4295"/>
<dbReference type="RefSeq" id="WP_047811820.1">
    <property type="nucleotide sequence ID" value="NZ_LDZY01000018.1"/>
</dbReference>
<comment type="caution">
    <text evidence="2">The sequence shown here is derived from an EMBL/GenBank/DDBJ whole genome shotgun (WGS) entry which is preliminary data.</text>
</comment>
<evidence type="ECO:0000313" key="2">
    <source>
        <dbReference type="EMBL" id="KLU64060.1"/>
    </source>
</evidence>
<feature type="region of interest" description="Disordered" evidence="1">
    <location>
        <begin position="1"/>
        <end position="75"/>
    </location>
</feature>
<name>A0A0J1FKQ5_9FIRM</name>
<gene>
    <name evidence="2" type="ORF">DEAC_c40540</name>
</gene>
<organism evidence="2 3">
    <name type="scientific">Desulfosporosinus acididurans</name>
    <dbReference type="NCBI Taxonomy" id="476652"/>
    <lineage>
        <taxon>Bacteria</taxon>
        <taxon>Bacillati</taxon>
        <taxon>Bacillota</taxon>
        <taxon>Clostridia</taxon>
        <taxon>Eubacteriales</taxon>
        <taxon>Desulfitobacteriaceae</taxon>
        <taxon>Desulfosporosinus</taxon>
    </lineage>
</organism>
<sequence>MASFPSPIQTQTFTSSKQQRPGQIPFQGTAPKPAASSLIKSEVSAKQENVKPFPSLQQNSHRVEEQPSSSVSKTSDLWQQQAGILLKQYGPSLMKQYGPPLARKIGLPLLQNFGPPLAKNVGIPLAQRLGSPFVRRLVIPLAKKAGFAVIRRLGFPF</sequence>
<protein>
    <submittedName>
        <fullName evidence="2">Uncharacterized protein</fullName>
    </submittedName>
</protein>
<proteinExistence type="predicted"/>
<evidence type="ECO:0000313" key="3">
    <source>
        <dbReference type="Proteomes" id="UP000036356"/>
    </source>
</evidence>